<reference evidence="6" key="2">
    <citation type="submission" date="2025-05" db="UniProtKB">
        <authorList>
            <consortium name="RefSeq"/>
        </authorList>
    </citation>
    <scope>NUCLEOTIDE SEQUENCE [LARGE SCALE GENOMIC DNA]</scope>
</reference>
<feature type="region of interest" description="Disordered" evidence="3">
    <location>
        <begin position="310"/>
        <end position="331"/>
    </location>
</feature>
<evidence type="ECO:0000256" key="2">
    <source>
        <dbReference type="RuleBase" id="RU361260"/>
    </source>
</evidence>
<evidence type="ECO:0000259" key="5">
    <source>
        <dbReference type="PROSITE" id="PS51444"/>
    </source>
</evidence>
<dbReference type="GeneID" id="115749971"/>
<dbReference type="GO" id="GO:0051015">
    <property type="term" value="F:actin filament binding"/>
    <property type="evidence" value="ECO:0007669"/>
    <property type="project" value="InterPro"/>
</dbReference>
<feature type="region of interest" description="Disordered" evidence="3">
    <location>
        <begin position="357"/>
        <end position="501"/>
    </location>
</feature>
<feature type="domain" description="FH2" evidence="5">
    <location>
        <begin position="494"/>
        <end position="922"/>
    </location>
</feature>
<dbReference type="SMART" id="SM00498">
    <property type="entry name" value="FH2"/>
    <property type="match status" value="1"/>
</dbReference>
<dbReference type="OrthoDB" id="1668162at2759"/>
<proteinExistence type="inferred from homology"/>
<feature type="compositionally biased region" description="Low complexity" evidence="3">
    <location>
        <begin position="175"/>
        <end position="188"/>
    </location>
</feature>
<evidence type="ECO:0000256" key="4">
    <source>
        <dbReference type="SAM" id="Phobius"/>
    </source>
</evidence>
<dbReference type="InterPro" id="IPR015425">
    <property type="entry name" value="FH2_Formin"/>
</dbReference>
<evidence type="ECO:0000313" key="8">
    <source>
        <dbReference type="RefSeq" id="XP_030542887.1"/>
    </source>
</evidence>
<dbReference type="InterPro" id="IPR027643">
    <property type="entry name" value="Formin-like_plant"/>
</dbReference>
<sequence>MSKGIIQGKMGPRKIGVFIVLVAVLCSSVVYCSKERERMGEEVPQREGLDPLSGEIDEDLVEQLLINCRTDLIQMKDVVKALDGCIPQEASSNNNDFVLECKSFAKEKIQQYLDIHPRAKHRLVECLRKHSFLFPVSGEDVGSKNWYTKYIGSLSSELGSSRRYLASKSLQSITSAPAASPESGSPASSPAPSPSTPEPSASPSPPFFPRSSDASTSPSPANDNSSASKDSGSSAPSNKRNNKKTVVLAVVVTASVTLVLVALLFLCYQRVCRAGSRVGRNDERPLLSLSLSDYSIGSYSPYAFGSSIKEDKPGQQTYHNEKPSSLSSNYNVESSVRNSFTGKTSSVELNVNAANLSPNSLPLPPLKPPPGRAGSTVGFLKPPPGRADPLPPEPPAPPKPPGMTGLPPSSALPPPPPLPPPAPPTVRPSAVGAGPKPPGPPPPPPGLPRAKPGPPPPPPPKGGTAPPRPPQPPGGLKIPRPSLPGANTSDAGGSEHEDAPKAKLKPFFWDKVMANPEQSMVWHQIKSGSFQFNEEMIESLFGYAPAEKNKNELKKESSSQDPSNQYKQIIDPKKAQNLSILLRALNVTIEEVCDALHEGNELPVEFLQSLLKMAPTTDEELKLRLYSGELSQLGPADRFLKALVDIPFAFKRMEALLFMSTLQEEVSIAKESFATLEVACKELRNSRLFLKLLEAVLKTGNRMNTGTFRGGAQAFKLDTLLKLSDVKGTDGKTTLLHFVVQEIIRSEGVRAARAASESQSFSSVKSDDLLEDVSHDSEEYYRGLGLQVVSGLSGELESVKKAACIDADSLTGGVAKLGHSLMKTRNFLNSEEKESGFNQTLKSFVQNAEIDVTWLLEEEKRIMALVKSAGDYFHGNAGKDEGLRLFVIVRDFLIMLDKTCKEVRDAPKRPAKTQRKEGPTVRSLSDSRQPASPDLRQRLFPAIAERRVDSSSSDDEI</sequence>
<name>A0A8B8Q9F6_9MYRT</name>
<feature type="compositionally biased region" description="Low complexity" evidence="3">
    <location>
        <begin position="209"/>
        <end position="241"/>
    </location>
</feature>
<dbReference type="RefSeq" id="XP_030542886.1">
    <property type="nucleotide sequence ID" value="XM_030687026.1"/>
</dbReference>
<organism evidence="6 8">
    <name type="scientific">Rhodamnia argentea</name>
    <dbReference type="NCBI Taxonomy" id="178133"/>
    <lineage>
        <taxon>Eukaryota</taxon>
        <taxon>Viridiplantae</taxon>
        <taxon>Streptophyta</taxon>
        <taxon>Embryophyta</taxon>
        <taxon>Tracheophyta</taxon>
        <taxon>Spermatophyta</taxon>
        <taxon>Magnoliopsida</taxon>
        <taxon>eudicotyledons</taxon>
        <taxon>Gunneridae</taxon>
        <taxon>Pentapetalae</taxon>
        <taxon>rosids</taxon>
        <taxon>malvids</taxon>
        <taxon>Myrtales</taxon>
        <taxon>Myrtaceae</taxon>
        <taxon>Myrtoideae</taxon>
        <taxon>Myrteae</taxon>
        <taxon>Australasian group</taxon>
        <taxon>Rhodamnia</taxon>
    </lineage>
</organism>
<keyword evidence="6" id="KW-1185">Reference proteome</keyword>
<dbReference type="Proteomes" id="UP000827889">
    <property type="component" value="Chromosome 2"/>
</dbReference>
<comment type="similarity">
    <text evidence="1">Belongs to the formin-like family. Class-I subfamily.</text>
</comment>
<feature type="compositionally biased region" description="Basic and acidic residues" evidence="3">
    <location>
        <begin position="904"/>
        <end position="919"/>
    </location>
</feature>
<feature type="region of interest" description="Disordered" evidence="3">
    <location>
        <begin position="175"/>
        <end position="241"/>
    </location>
</feature>
<keyword evidence="4" id="KW-0472">Membrane</keyword>
<feature type="compositionally biased region" description="Pro residues" evidence="3">
    <location>
        <begin position="189"/>
        <end position="208"/>
    </location>
</feature>
<dbReference type="SUPFAM" id="SSF101447">
    <property type="entry name" value="Formin homology 2 domain (FH2 domain)"/>
    <property type="match status" value="1"/>
</dbReference>
<dbReference type="Gene3D" id="1.20.58.2220">
    <property type="entry name" value="Formin, FH2 domain"/>
    <property type="match status" value="1"/>
</dbReference>
<feature type="transmembrane region" description="Helical" evidence="4">
    <location>
        <begin position="246"/>
        <end position="268"/>
    </location>
</feature>
<evidence type="ECO:0000256" key="3">
    <source>
        <dbReference type="SAM" id="MobiDB-lite"/>
    </source>
</evidence>
<keyword evidence="4" id="KW-1133">Transmembrane helix</keyword>
<dbReference type="InterPro" id="IPR042201">
    <property type="entry name" value="FH2_Formin_sf"/>
</dbReference>
<feature type="compositionally biased region" description="Pro residues" evidence="3">
    <location>
        <begin position="361"/>
        <end position="371"/>
    </location>
</feature>
<dbReference type="AlphaFoldDB" id="A0A8B8Q9F6"/>
<feature type="compositionally biased region" description="Pro residues" evidence="3">
    <location>
        <begin position="435"/>
        <end position="473"/>
    </location>
</feature>
<feature type="compositionally biased region" description="Pro residues" evidence="3">
    <location>
        <begin position="381"/>
        <end position="401"/>
    </location>
</feature>
<dbReference type="Pfam" id="PF02181">
    <property type="entry name" value="FH2"/>
    <property type="match status" value="1"/>
</dbReference>
<gene>
    <name evidence="7 8" type="primary">LOC115749971</name>
</gene>
<dbReference type="PANTHER" id="PTHR23213:SF269">
    <property type="entry name" value="FORMIN-LIKE PROTEIN 5"/>
    <property type="match status" value="1"/>
</dbReference>
<keyword evidence="4" id="KW-0812">Transmembrane</keyword>
<dbReference type="RefSeq" id="XP_030542887.1">
    <property type="nucleotide sequence ID" value="XM_030687027.1"/>
</dbReference>
<feature type="region of interest" description="Disordered" evidence="3">
    <location>
        <begin position="904"/>
        <end position="957"/>
    </location>
</feature>
<evidence type="ECO:0000256" key="1">
    <source>
        <dbReference type="ARBA" id="ARBA00025793"/>
    </source>
</evidence>
<dbReference type="KEGG" id="rarg:115749971"/>
<feature type="compositionally biased region" description="Pro residues" evidence="3">
    <location>
        <begin position="410"/>
        <end position="426"/>
    </location>
</feature>
<protein>
    <recommendedName>
        <fullName evidence="2">Formin-like protein</fullName>
    </recommendedName>
</protein>
<reference evidence="8" key="1">
    <citation type="submission" date="2025-04" db="UniProtKB">
        <authorList>
            <consortium name="RefSeq"/>
        </authorList>
    </citation>
    <scope>IDENTIFICATION</scope>
</reference>
<dbReference type="GO" id="GO:0045010">
    <property type="term" value="P:actin nucleation"/>
    <property type="evidence" value="ECO:0007669"/>
    <property type="project" value="InterPro"/>
</dbReference>
<evidence type="ECO:0000313" key="7">
    <source>
        <dbReference type="RefSeq" id="XP_030542886.1"/>
    </source>
</evidence>
<dbReference type="PANTHER" id="PTHR23213">
    <property type="entry name" value="FORMIN-RELATED"/>
    <property type="match status" value="1"/>
</dbReference>
<dbReference type="PROSITE" id="PS51444">
    <property type="entry name" value="FH2"/>
    <property type="match status" value="1"/>
</dbReference>
<evidence type="ECO:0000313" key="6">
    <source>
        <dbReference type="Proteomes" id="UP000827889"/>
    </source>
</evidence>
<accession>A0A8B8Q9F6</accession>